<keyword evidence="1" id="KW-0175">Coiled coil</keyword>
<dbReference type="Pfam" id="PF05164">
    <property type="entry name" value="ZapA"/>
    <property type="match status" value="1"/>
</dbReference>
<protein>
    <submittedName>
        <fullName evidence="2">Cell division ZapA family protein</fullName>
    </submittedName>
</protein>
<proteinExistence type="predicted"/>
<dbReference type="OrthoDB" id="9797575at2"/>
<dbReference type="Proteomes" id="UP000033562">
    <property type="component" value="Unassembled WGS sequence"/>
</dbReference>
<keyword evidence="3" id="KW-1185">Reference proteome</keyword>
<dbReference type="SUPFAM" id="SSF102829">
    <property type="entry name" value="Cell division protein ZapA-like"/>
    <property type="match status" value="1"/>
</dbReference>
<dbReference type="EMBL" id="LANX01000001">
    <property type="protein sequence ID" value="KJV69072.1"/>
    <property type="molecule type" value="Genomic_DNA"/>
</dbReference>
<dbReference type="Gene3D" id="3.30.160.880">
    <property type="entry name" value="Cell division protein ZapA protomer, N-terminal domain"/>
    <property type="match status" value="1"/>
</dbReference>
<dbReference type="GO" id="GO:0051301">
    <property type="term" value="P:cell division"/>
    <property type="evidence" value="ECO:0007669"/>
    <property type="project" value="UniProtKB-KW"/>
</dbReference>
<accession>A0A0F3NN17</accession>
<dbReference type="InterPro" id="IPR036192">
    <property type="entry name" value="Cell_div_ZapA-like_sf"/>
</dbReference>
<organism evidence="2 3">
    <name type="scientific">Candidatus Neoehrlichia procyonis str. RAC413</name>
    <dbReference type="NCBI Taxonomy" id="1359163"/>
    <lineage>
        <taxon>Bacteria</taxon>
        <taxon>Pseudomonadati</taxon>
        <taxon>Pseudomonadota</taxon>
        <taxon>Alphaproteobacteria</taxon>
        <taxon>Rickettsiales</taxon>
        <taxon>Anaplasmataceae</taxon>
        <taxon>Candidatus Neoehrlichia</taxon>
    </lineage>
</organism>
<dbReference type="InterPro" id="IPR007838">
    <property type="entry name" value="Cell_div_ZapA-like"/>
</dbReference>
<feature type="coiled-coil region" evidence="1">
    <location>
        <begin position="65"/>
        <end position="99"/>
    </location>
</feature>
<evidence type="ECO:0000256" key="1">
    <source>
        <dbReference type="SAM" id="Coils"/>
    </source>
</evidence>
<name>A0A0F3NN17_9RICK</name>
<keyword evidence="2" id="KW-0132">Cell division</keyword>
<evidence type="ECO:0000313" key="2">
    <source>
        <dbReference type="EMBL" id="KJV69072.1"/>
    </source>
</evidence>
<evidence type="ECO:0000313" key="3">
    <source>
        <dbReference type="Proteomes" id="UP000033562"/>
    </source>
</evidence>
<dbReference type="RefSeq" id="WP_045808873.1">
    <property type="nucleotide sequence ID" value="NZ_LANX01000001.1"/>
</dbReference>
<sequence>MTEQDHNIQQIVEITIHNNLYKVACNAKEKPHLIELANKFNSLVNAISNSVKNKTPDALIFLLAGLTLEDQIEELSHELKNTQEELLKYKTQYEQSLQKQHAIEEYVSYSLLRIEKLILYIKSITPLTTNDNS</sequence>
<keyword evidence="2" id="KW-0131">Cell cycle</keyword>
<comment type="caution">
    <text evidence="2">The sequence shown here is derived from an EMBL/GenBank/DDBJ whole genome shotgun (WGS) entry which is preliminary data.</text>
</comment>
<gene>
    <name evidence="2" type="ORF">NLO413_0448</name>
</gene>
<dbReference type="InterPro" id="IPR042233">
    <property type="entry name" value="Cell_div_ZapA_N"/>
</dbReference>
<reference evidence="2 3" key="1">
    <citation type="submission" date="2015-02" db="EMBL/GenBank/DDBJ databases">
        <title>Genome Sequencing of Rickettsiales.</title>
        <authorList>
            <person name="Daugherty S.C."/>
            <person name="Su Q."/>
            <person name="Abolude K."/>
            <person name="Beier-Sexton M."/>
            <person name="Carlyon J.A."/>
            <person name="Carter R."/>
            <person name="Day N.P."/>
            <person name="Dumler S.J."/>
            <person name="Dyachenko V."/>
            <person name="Godinez A."/>
            <person name="Kurtti T.J."/>
            <person name="Lichay M."/>
            <person name="Mullins K.E."/>
            <person name="Ott S."/>
            <person name="Pappas-Brown V."/>
            <person name="Paris D.H."/>
            <person name="Patel P."/>
            <person name="Richards A.L."/>
            <person name="Sadzewicz L."/>
            <person name="Sears K."/>
            <person name="Seidman D."/>
            <person name="Sengamalay N."/>
            <person name="Stenos J."/>
            <person name="Tallon L.J."/>
            <person name="Vincent G."/>
            <person name="Fraser C.M."/>
            <person name="Munderloh U."/>
            <person name="Dunning-Hotopp J.C."/>
        </authorList>
    </citation>
    <scope>NUCLEOTIDE SEQUENCE [LARGE SCALE GENOMIC DNA]</scope>
    <source>
        <strain evidence="2 3">RAC413</strain>
    </source>
</reference>
<dbReference type="STRING" id="1359163.NLO413_0448"/>
<dbReference type="AlphaFoldDB" id="A0A0F3NN17"/>